<protein>
    <submittedName>
        <fullName evidence="1">Uncharacterized protein</fullName>
    </submittedName>
</protein>
<dbReference type="EMBL" id="BGPR01000197">
    <property type="protein sequence ID" value="GBM03985.1"/>
    <property type="molecule type" value="Genomic_DNA"/>
</dbReference>
<keyword evidence="2" id="KW-1185">Reference proteome</keyword>
<dbReference type="AlphaFoldDB" id="A0A4Y2CL15"/>
<sequence length="139" mass="15565">MAIGHDGTISIASKHIGGLVAQLTEEKNCYCHHHYTQIVISDTYPTNITVMKALSLDVCHVTKGGYTYTLKPNERNSLLSVLESASSFRSVLQSFCGAKYSERISLLFVLNDFAPFPSVVNIKRSVLKEMLLFVQYFKQ</sequence>
<accession>A0A4Y2CL15</accession>
<evidence type="ECO:0000313" key="2">
    <source>
        <dbReference type="Proteomes" id="UP000499080"/>
    </source>
</evidence>
<name>A0A4Y2CL15_ARAVE</name>
<evidence type="ECO:0000313" key="1">
    <source>
        <dbReference type="EMBL" id="GBM03985.1"/>
    </source>
</evidence>
<organism evidence="1 2">
    <name type="scientific">Araneus ventricosus</name>
    <name type="common">Orbweaver spider</name>
    <name type="synonym">Epeira ventricosa</name>
    <dbReference type="NCBI Taxonomy" id="182803"/>
    <lineage>
        <taxon>Eukaryota</taxon>
        <taxon>Metazoa</taxon>
        <taxon>Ecdysozoa</taxon>
        <taxon>Arthropoda</taxon>
        <taxon>Chelicerata</taxon>
        <taxon>Arachnida</taxon>
        <taxon>Araneae</taxon>
        <taxon>Araneomorphae</taxon>
        <taxon>Entelegynae</taxon>
        <taxon>Araneoidea</taxon>
        <taxon>Araneidae</taxon>
        <taxon>Araneus</taxon>
    </lineage>
</organism>
<gene>
    <name evidence="1" type="ORF">AVEN_99185_1</name>
</gene>
<proteinExistence type="predicted"/>
<comment type="caution">
    <text evidence="1">The sequence shown here is derived from an EMBL/GenBank/DDBJ whole genome shotgun (WGS) entry which is preliminary data.</text>
</comment>
<dbReference type="Proteomes" id="UP000499080">
    <property type="component" value="Unassembled WGS sequence"/>
</dbReference>
<reference evidence="1 2" key="1">
    <citation type="journal article" date="2019" name="Sci. Rep.">
        <title>Orb-weaving spider Araneus ventricosus genome elucidates the spidroin gene catalogue.</title>
        <authorList>
            <person name="Kono N."/>
            <person name="Nakamura H."/>
            <person name="Ohtoshi R."/>
            <person name="Moran D.A.P."/>
            <person name="Shinohara A."/>
            <person name="Yoshida Y."/>
            <person name="Fujiwara M."/>
            <person name="Mori M."/>
            <person name="Tomita M."/>
            <person name="Arakawa K."/>
        </authorList>
    </citation>
    <scope>NUCLEOTIDE SEQUENCE [LARGE SCALE GENOMIC DNA]</scope>
</reference>